<dbReference type="Proteomes" id="UP001187192">
    <property type="component" value="Unassembled WGS sequence"/>
</dbReference>
<accession>A0AA88DP77</accession>
<proteinExistence type="predicted"/>
<comment type="caution">
    <text evidence="1">The sequence shown here is derived from an EMBL/GenBank/DDBJ whole genome shotgun (WGS) entry which is preliminary data.</text>
</comment>
<keyword evidence="2" id="KW-1185">Reference proteome</keyword>
<organism evidence="1 2">
    <name type="scientific">Ficus carica</name>
    <name type="common">Common fig</name>
    <dbReference type="NCBI Taxonomy" id="3494"/>
    <lineage>
        <taxon>Eukaryota</taxon>
        <taxon>Viridiplantae</taxon>
        <taxon>Streptophyta</taxon>
        <taxon>Embryophyta</taxon>
        <taxon>Tracheophyta</taxon>
        <taxon>Spermatophyta</taxon>
        <taxon>Magnoliopsida</taxon>
        <taxon>eudicotyledons</taxon>
        <taxon>Gunneridae</taxon>
        <taxon>Pentapetalae</taxon>
        <taxon>rosids</taxon>
        <taxon>fabids</taxon>
        <taxon>Rosales</taxon>
        <taxon>Moraceae</taxon>
        <taxon>Ficeae</taxon>
        <taxon>Ficus</taxon>
    </lineage>
</organism>
<name>A0AA88DP77_FICCA</name>
<gene>
    <name evidence="1" type="ORF">TIFTF001_028090</name>
</gene>
<dbReference type="EMBL" id="BTGU01000082">
    <property type="protein sequence ID" value="GMN58974.1"/>
    <property type="molecule type" value="Genomic_DNA"/>
</dbReference>
<dbReference type="AlphaFoldDB" id="A0AA88DP77"/>
<evidence type="ECO:0000313" key="1">
    <source>
        <dbReference type="EMBL" id="GMN58974.1"/>
    </source>
</evidence>
<sequence length="48" mass="5254">MKEDKGMATTLDLKAAALKQTQTIQIFKAAALKQTQTIQIFKAATLKC</sequence>
<protein>
    <submittedName>
        <fullName evidence="1">Uncharacterized protein</fullName>
    </submittedName>
</protein>
<evidence type="ECO:0000313" key="2">
    <source>
        <dbReference type="Proteomes" id="UP001187192"/>
    </source>
</evidence>
<reference evidence="1" key="1">
    <citation type="submission" date="2023-07" db="EMBL/GenBank/DDBJ databases">
        <title>draft genome sequence of fig (Ficus carica).</title>
        <authorList>
            <person name="Takahashi T."/>
            <person name="Nishimura K."/>
        </authorList>
    </citation>
    <scope>NUCLEOTIDE SEQUENCE</scope>
</reference>